<evidence type="ECO:0000259" key="4">
    <source>
        <dbReference type="Pfam" id="PF00669"/>
    </source>
</evidence>
<gene>
    <name evidence="6" type="ordered locus">Amet_0728</name>
</gene>
<dbReference type="AlphaFoldDB" id="A6TL85"/>
<keyword evidence="7" id="KW-1185">Reference proteome</keyword>
<dbReference type="HOGENOM" id="CLU_024437_2_1_9"/>
<reference evidence="7" key="1">
    <citation type="journal article" date="2016" name="Genome Announc.">
        <title>Complete genome sequence of Alkaliphilus metalliredigens strain QYMF, an alkaliphilic and metal-reducing bacterium isolated from borax-contaminated leachate ponds.</title>
        <authorList>
            <person name="Hwang C."/>
            <person name="Copeland A."/>
            <person name="Lucas S."/>
            <person name="Lapidus A."/>
            <person name="Barry K."/>
            <person name="Detter J.C."/>
            <person name="Glavina Del Rio T."/>
            <person name="Hammon N."/>
            <person name="Israni S."/>
            <person name="Dalin E."/>
            <person name="Tice H."/>
            <person name="Pitluck S."/>
            <person name="Chertkov O."/>
            <person name="Brettin T."/>
            <person name="Bruce D."/>
            <person name="Han C."/>
            <person name="Schmutz J."/>
            <person name="Larimer F."/>
            <person name="Land M.L."/>
            <person name="Hauser L."/>
            <person name="Kyrpides N."/>
            <person name="Mikhailova N."/>
            <person name="Ye Q."/>
            <person name="Zhou J."/>
            <person name="Richardson P."/>
            <person name="Fields M.W."/>
        </authorList>
    </citation>
    <scope>NUCLEOTIDE SEQUENCE [LARGE SCALE GENOMIC DNA]</scope>
    <source>
        <strain evidence="7">QYMF</strain>
    </source>
</reference>
<dbReference type="RefSeq" id="WP_012061996.1">
    <property type="nucleotide sequence ID" value="NC_009633.1"/>
</dbReference>
<evidence type="ECO:0000256" key="2">
    <source>
        <dbReference type="ARBA" id="ARBA00005709"/>
    </source>
</evidence>
<dbReference type="SUPFAM" id="SSF64518">
    <property type="entry name" value="Phase 1 flagellin"/>
    <property type="match status" value="1"/>
</dbReference>
<dbReference type="Proteomes" id="UP000001572">
    <property type="component" value="Chromosome"/>
</dbReference>
<keyword evidence="6" id="KW-0966">Cell projection</keyword>
<protein>
    <submittedName>
        <fullName evidence="6">Flagellar hook-associated protein 3</fullName>
    </submittedName>
</protein>
<evidence type="ECO:0000313" key="6">
    <source>
        <dbReference type="EMBL" id="ABR46953.1"/>
    </source>
</evidence>
<dbReference type="InterPro" id="IPR001029">
    <property type="entry name" value="Flagellin_N"/>
</dbReference>
<dbReference type="GO" id="GO:0005198">
    <property type="term" value="F:structural molecule activity"/>
    <property type="evidence" value="ECO:0007669"/>
    <property type="project" value="InterPro"/>
</dbReference>
<dbReference type="GO" id="GO:0009424">
    <property type="term" value="C:bacterial-type flagellum hook"/>
    <property type="evidence" value="ECO:0007669"/>
    <property type="project" value="InterPro"/>
</dbReference>
<feature type="domain" description="Flagellin C-terminal" evidence="5">
    <location>
        <begin position="234"/>
        <end position="310"/>
    </location>
</feature>
<dbReference type="PANTHER" id="PTHR42792">
    <property type="entry name" value="FLAGELLIN"/>
    <property type="match status" value="1"/>
</dbReference>
<dbReference type="EMBL" id="CP000724">
    <property type="protein sequence ID" value="ABR46953.1"/>
    <property type="molecule type" value="Genomic_DNA"/>
</dbReference>
<organism evidence="6 7">
    <name type="scientific">Alkaliphilus metalliredigens (strain QYMF)</name>
    <dbReference type="NCBI Taxonomy" id="293826"/>
    <lineage>
        <taxon>Bacteria</taxon>
        <taxon>Bacillati</taxon>
        <taxon>Bacillota</taxon>
        <taxon>Clostridia</taxon>
        <taxon>Peptostreptococcales</taxon>
        <taxon>Natronincolaceae</taxon>
        <taxon>Alkaliphilus</taxon>
    </lineage>
</organism>
<dbReference type="KEGG" id="amt:Amet_0728"/>
<dbReference type="Pfam" id="PF00669">
    <property type="entry name" value="Flagellin_N"/>
    <property type="match status" value="1"/>
</dbReference>
<dbReference type="Gene3D" id="1.20.1330.10">
    <property type="entry name" value="f41 fragment of flagellin, N-terminal domain"/>
    <property type="match status" value="1"/>
</dbReference>
<dbReference type="GO" id="GO:0071973">
    <property type="term" value="P:bacterial-type flagellum-dependent cell motility"/>
    <property type="evidence" value="ECO:0007669"/>
    <property type="project" value="InterPro"/>
</dbReference>
<comment type="subcellular location">
    <subcellularLocation>
        <location evidence="1">Bacterial flagellum</location>
    </subcellularLocation>
</comment>
<dbReference type="PANTHER" id="PTHR42792:SF1">
    <property type="entry name" value="FLAGELLAR HOOK-ASSOCIATED PROTEIN 3"/>
    <property type="match status" value="1"/>
</dbReference>
<dbReference type="Pfam" id="PF00700">
    <property type="entry name" value="Flagellin_C"/>
    <property type="match status" value="1"/>
</dbReference>
<proteinExistence type="inferred from homology"/>
<evidence type="ECO:0000256" key="3">
    <source>
        <dbReference type="ARBA" id="ARBA00023143"/>
    </source>
</evidence>
<keyword evidence="6" id="KW-0969">Cilium</keyword>
<keyword evidence="6" id="KW-0282">Flagellum</keyword>
<evidence type="ECO:0000313" key="7">
    <source>
        <dbReference type="Proteomes" id="UP000001572"/>
    </source>
</evidence>
<sequence length="318" mass="35586">MRITNNMMISSMMQNLNGNLLRMDQKQLQATTGKRIHKPSDDPIGISRSLKLRSDIKELEQYKKNVDDTISWLETTELAVHNVGAAVERLRELTVQASNGVLTEDETKKIKAEVVELKNQIISLGNTTYGGKYVFSGKKTDQKLFNDAGEYNVSNLSIDHAPDAIDDKIKFNVGMGETIEINVVGFELFGGDEVSHEDDVVGVEGGEQAGIIKMIEDIEAKLEAGDTAGLTDDLQNIDIYYDQYSTIRSEIGAKVNRMELVENRIVDDRLNLMELQSKIEDADVAEVYMQLMAEENVYRSSLAIGSRIIQPTLMDFLR</sequence>
<keyword evidence="3" id="KW-0975">Bacterial flagellum</keyword>
<name>A6TL85_ALKMQ</name>
<comment type="similarity">
    <text evidence="2">Belongs to the bacterial flagellin family.</text>
</comment>
<dbReference type="STRING" id="293826.Amet_0728"/>
<accession>A6TL85</accession>
<dbReference type="eggNOG" id="COG1344">
    <property type="taxonomic scope" value="Bacteria"/>
</dbReference>
<dbReference type="OrthoDB" id="9758307at2"/>
<dbReference type="InterPro" id="IPR046358">
    <property type="entry name" value="Flagellin_C"/>
</dbReference>
<dbReference type="InterPro" id="IPR013384">
    <property type="entry name" value="Flagell_FlgL"/>
</dbReference>
<evidence type="ECO:0000259" key="5">
    <source>
        <dbReference type="Pfam" id="PF00700"/>
    </source>
</evidence>
<dbReference type="NCBIfam" id="TIGR02550">
    <property type="entry name" value="flagell_flgL"/>
    <property type="match status" value="1"/>
</dbReference>
<evidence type="ECO:0000256" key="1">
    <source>
        <dbReference type="ARBA" id="ARBA00004365"/>
    </source>
</evidence>
<feature type="domain" description="Flagellin N-terminal" evidence="4">
    <location>
        <begin position="3"/>
        <end position="140"/>
    </location>
</feature>
<dbReference type="InterPro" id="IPR001492">
    <property type="entry name" value="Flagellin"/>
</dbReference>